<accession>A0A376B647</accession>
<keyword evidence="7" id="KW-1185">Reference proteome</keyword>
<reference evidence="7" key="1">
    <citation type="submission" date="2018-06" db="EMBL/GenBank/DDBJ databases">
        <authorList>
            <person name="Guldener U."/>
        </authorList>
    </citation>
    <scope>NUCLEOTIDE SEQUENCE [LARGE SCALE GENOMIC DNA]</scope>
    <source>
        <strain evidence="7">UTAD17</strain>
    </source>
</reference>
<dbReference type="CDD" id="cd00086">
    <property type="entry name" value="homeodomain"/>
    <property type="match status" value="1"/>
</dbReference>
<evidence type="ECO:0000256" key="1">
    <source>
        <dbReference type="ARBA" id="ARBA00023125"/>
    </source>
</evidence>
<evidence type="ECO:0000313" key="6">
    <source>
        <dbReference type="EMBL" id="SSD60111.1"/>
    </source>
</evidence>
<dbReference type="InterPro" id="IPR050224">
    <property type="entry name" value="TALE_homeobox"/>
</dbReference>
<comment type="subcellular location">
    <subcellularLocation>
        <location evidence="4">Nucleus</location>
    </subcellularLocation>
</comment>
<dbReference type="PANTHER" id="PTHR11850">
    <property type="entry name" value="HOMEOBOX PROTEIN TRANSCRIPTION FACTORS"/>
    <property type="match status" value="1"/>
</dbReference>
<keyword evidence="3 4" id="KW-0539">Nucleus</keyword>
<keyword evidence="2 4" id="KW-0371">Homeobox</keyword>
<feature type="domain" description="Homeobox" evidence="5">
    <location>
        <begin position="219"/>
        <end position="282"/>
    </location>
</feature>
<dbReference type="SMART" id="SM00389">
    <property type="entry name" value="HOX"/>
    <property type="match status" value="1"/>
</dbReference>
<dbReference type="OrthoDB" id="10056939at2759"/>
<dbReference type="Gene3D" id="1.10.10.60">
    <property type="entry name" value="Homeodomain-like"/>
    <property type="match status" value="1"/>
</dbReference>
<dbReference type="VEuPathDB" id="FungiDB:SCODWIG_01872"/>
<dbReference type="GO" id="GO:0006355">
    <property type="term" value="P:regulation of DNA-templated transcription"/>
    <property type="evidence" value="ECO:0007669"/>
    <property type="project" value="InterPro"/>
</dbReference>
<dbReference type="SUPFAM" id="SSF46689">
    <property type="entry name" value="Homeodomain-like"/>
    <property type="match status" value="1"/>
</dbReference>
<organism evidence="6 7">
    <name type="scientific">Saccharomycodes ludwigii</name>
    <dbReference type="NCBI Taxonomy" id="36035"/>
    <lineage>
        <taxon>Eukaryota</taxon>
        <taxon>Fungi</taxon>
        <taxon>Dikarya</taxon>
        <taxon>Ascomycota</taxon>
        <taxon>Saccharomycotina</taxon>
        <taxon>Saccharomycetes</taxon>
        <taxon>Saccharomycodales</taxon>
        <taxon>Saccharomycodaceae</taxon>
        <taxon>Saccharomycodes</taxon>
    </lineage>
</organism>
<protein>
    <recommendedName>
        <fullName evidence="5">Homeobox domain-containing protein</fullName>
    </recommendedName>
</protein>
<gene>
    <name evidence="6" type="ORF">SCODWIG_01872</name>
</gene>
<evidence type="ECO:0000313" key="7">
    <source>
        <dbReference type="Proteomes" id="UP000262825"/>
    </source>
</evidence>
<dbReference type="InterPro" id="IPR009057">
    <property type="entry name" value="Homeodomain-like_sf"/>
</dbReference>
<dbReference type="Pfam" id="PF05920">
    <property type="entry name" value="Homeobox_KN"/>
    <property type="match status" value="1"/>
</dbReference>
<dbReference type="Proteomes" id="UP000262825">
    <property type="component" value="Unassembled WGS sequence"/>
</dbReference>
<sequence length="377" mass="42541">MEYRDINNNTNCIITNSNSCVRLPSINLLLSTLERGENNSDQVLVHHNAKNRLPQDSTATNANTTSSGTLLLLPPLSQINNNDVHNLSNANVNNIPSPIKSSQVQLRLNIQQPQQKEQQQQNMLYSTGRSTDNIQKNIYTTNVPTIITTATTTTTTTPGTDIITTKRTKKLKKNKNIPSDCASSNITQLLVQSKEEGKEEKNLQVTKNINANIVGTVSKKLKKKRSNLPKEKVAILNNWLIQNLHNPYPSTQEKVRLRQETGLNSVQLSNWFINVRRRKVFQEYYNITKQRNPRGNANGSVRDIDLAYNPNGNSTSDVNDNNINTGNNHALLNPEDQLDPDYIDKTFSNAPLTRRKKLIDRLQELKKLSNMHSALEE</sequence>
<name>A0A376B647_9ASCO</name>
<dbReference type="AlphaFoldDB" id="A0A376B647"/>
<evidence type="ECO:0000256" key="2">
    <source>
        <dbReference type="ARBA" id="ARBA00023155"/>
    </source>
</evidence>
<dbReference type="EMBL" id="UFAJ01000273">
    <property type="protein sequence ID" value="SSD60111.1"/>
    <property type="molecule type" value="Genomic_DNA"/>
</dbReference>
<dbReference type="InterPro" id="IPR008422">
    <property type="entry name" value="KN_HD"/>
</dbReference>
<dbReference type="PROSITE" id="PS50071">
    <property type="entry name" value="HOMEOBOX_2"/>
    <property type="match status" value="1"/>
</dbReference>
<evidence type="ECO:0000256" key="3">
    <source>
        <dbReference type="ARBA" id="ARBA00023242"/>
    </source>
</evidence>
<dbReference type="GO" id="GO:0003677">
    <property type="term" value="F:DNA binding"/>
    <property type="evidence" value="ECO:0007669"/>
    <property type="project" value="UniProtKB-UniRule"/>
</dbReference>
<evidence type="ECO:0000256" key="4">
    <source>
        <dbReference type="PROSITE-ProRule" id="PRU00108"/>
    </source>
</evidence>
<keyword evidence="1 4" id="KW-0238">DNA-binding</keyword>
<dbReference type="InterPro" id="IPR001356">
    <property type="entry name" value="HD"/>
</dbReference>
<proteinExistence type="predicted"/>
<dbReference type="GO" id="GO:0005634">
    <property type="term" value="C:nucleus"/>
    <property type="evidence" value="ECO:0007669"/>
    <property type="project" value="UniProtKB-SubCell"/>
</dbReference>
<feature type="DNA-binding region" description="Homeobox" evidence="4">
    <location>
        <begin position="221"/>
        <end position="283"/>
    </location>
</feature>
<evidence type="ECO:0000259" key="5">
    <source>
        <dbReference type="PROSITE" id="PS50071"/>
    </source>
</evidence>